<protein>
    <submittedName>
        <fullName evidence="1">Uncharacterized protein</fullName>
    </submittedName>
</protein>
<dbReference type="EMBL" id="QZCE01000011">
    <property type="protein sequence ID" value="NEZ68386.1"/>
    <property type="molecule type" value="Genomic_DNA"/>
</dbReference>
<organism evidence="1 2">
    <name type="scientific">Adonisia turfae CCMR0082</name>
    <dbReference type="NCBI Taxonomy" id="2304604"/>
    <lineage>
        <taxon>Bacteria</taxon>
        <taxon>Bacillati</taxon>
        <taxon>Cyanobacteriota</taxon>
        <taxon>Adonisia</taxon>
        <taxon>Adonisia turfae</taxon>
    </lineage>
</organism>
<comment type="caution">
    <text evidence="1">The sequence shown here is derived from an EMBL/GenBank/DDBJ whole genome shotgun (WGS) entry which is preliminary data.</text>
</comment>
<sequence length="227" mass="26432">MENLVYVGQKDIYIPREPMAVSRMSFGRRVQTTVPREPIQGRVHLYKDESGKEYQIEKAVASIYCDPETDEVAITFLMKDAEGKIIPLFLWRDNDEGFYWDVLLGWPENEIDLSVVVNPVPHENNVETFNVHPIIEPVNEIASQYKVSQLYGKIAKPLHYFVFNQRLKHITRENRIVWDYFSYAQKLKELIGRCDKNAVELCSFAQAIIEIDKNFVQFSMSHAHGAY</sequence>
<proteinExistence type="predicted"/>
<reference evidence="1 2" key="1">
    <citation type="journal article" date="2020" name="Microb. Ecol.">
        <title>Ecogenomics of the Marine Benthic Filamentous Cyanobacterium Adonisia.</title>
        <authorList>
            <person name="Walter J.M."/>
            <person name="Coutinho F.H."/>
            <person name="Leomil L."/>
            <person name="Hargreaves P.I."/>
            <person name="Campeao M.E."/>
            <person name="Vieira V.V."/>
            <person name="Silva B.S."/>
            <person name="Fistarol G.O."/>
            <person name="Salomon P.S."/>
            <person name="Sawabe T."/>
            <person name="Mino S."/>
            <person name="Hosokawa M."/>
            <person name="Miyashita H."/>
            <person name="Maruyama F."/>
            <person name="van Verk M.C."/>
            <person name="Dutilh B.E."/>
            <person name="Thompson C.C."/>
            <person name="Thompson F.L."/>
        </authorList>
    </citation>
    <scope>NUCLEOTIDE SEQUENCE [LARGE SCALE GENOMIC DNA]</scope>
    <source>
        <strain evidence="1 2">CCMR0082</strain>
    </source>
</reference>
<dbReference type="AlphaFoldDB" id="A0A6M0SJH3"/>
<evidence type="ECO:0000313" key="1">
    <source>
        <dbReference type="EMBL" id="NEZ68386.1"/>
    </source>
</evidence>
<gene>
    <name evidence="1" type="ORF">D0962_37680</name>
</gene>
<dbReference type="Proteomes" id="UP000473574">
    <property type="component" value="Unassembled WGS sequence"/>
</dbReference>
<name>A0A6M0SJH3_9CYAN</name>
<evidence type="ECO:0000313" key="2">
    <source>
        <dbReference type="Proteomes" id="UP000473574"/>
    </source>
</evidence>
<accession>A0A6M0SJH3</accession>